<keyword evidence="4" id="KW-0732">Signal</keyword>
<evidence type="ECO:0000256" key="5">
    <source>
        <dbReference type="ARBA" id="ARBA00022764"/>
    </source>
</evidence>
<keyword evidence="7" id="KW-1133">Transmembrane helix</keyword>
<evidence type="ECO:0000313" key="11">
    <source>
        <dbReference type="Proteomes" id="UP000669239"/>
    </source>
</evidence>
<reference evidence="9" key="3">
    <citation type="submission" date="2022-01" db="EMBL/GenBank/DDBJ databases">
        <title>Collection of gut derived symbiotic bacterial strains cultured from healthy donors.</title>
        <authorList>
            <person name="Lin H."/>
            <person name="Kohout C."/>
            <person name="Waligurski E."/>
            <person name="Pamer E.G."/>
        </authorList>
    </citation>
    <scope>NUCLEOTIDE SEQUENCE</scope>
    <source>
        <strain evidence="9">DFI.6.55</strain>
    </source>
</reference>
<proteinExistence type="predicted"/>
<dbReference type="InterPro" id="IPR031811">
    <property type="entry name" value="ALGX/ALGJ_SGNH-like"/>
</dbReference>
<accession>A0AAW5C183</accession>
<keyword evidence="3" id="KW-0808">Transferase</keyword>
<evidence type="ECO:0000256" key="2">
    <source>
        <dbReference type="ARBA" id="ARBA00005182"/>
    </source>
</evidence>
<keyword evidence="11" id="KW-1185">Reference proteome</keyword>
<protein>
    <recommendedName>
        <fullName evidence="8">AlgX/AlgJ SGNH hydrolase-like domain-containing protein</fullName>
    </recommendedName>
</protein>
<organism evidence="9 12">
    <name type="scientific">Enterocloster aldenensis</name>
    <dbReference type="NCBI Taxonomy" id="358742"/>
    <lineage>
        <taxon>Bacteria</taxon>
        <taxon>Bacillati</taxon>
        <taxon>Bacillota</taxon>
        <taxon>Clostridia</taxon>
        <taxon>Lachnospirales</taxon>
        <taxon>Lachnospiraceae</taxon>
        <taxon>Enterocloster</taxon>
    </lineage>
</organism>
<dbReference type="EMBL" id="JAKNGE010000014">
    <property type="protein sequence ID" value="MCG4746311.1"/>
    <property type="molecule type" value="Genomic_DNA"/>
</dbReference>
<dbReference type="EMBL" id="JAAITT010000045">
    <property type="protein sequence ID" value="NSJ51651.1"/>
    <property type="molecule type" value="Genomic_DNA"/>
</dbReference>
<evidence type="ECO:0000256" key="3">
    <source>
        <dbReference type="ARBA" id="ARBA00022679"/>
    </source>
</evidence>
<comment type="caution">
    <text evidence="9">The sequence shown here is derived from an EMBL/GenBank/DDBJ whole genome shotgun (WGS) entry which is preliminary data.</text>
</comment>
<dbReference type="Pfam" id="PF16822">
    <property type="entry name" value="ALGX"/>
    <property type="match status" value="1"/>
</dbReference>
<evidence type="ECO:0000259" key="8">
    <source>
        <dbReference type="Pfam" id="PF16822"/>
    </source>
</evidence>
<evidence type="ECO:0000256" key="1">
    <source>
        <dbReference type="ARBA" id="ARBA00004418"/>
    </source>
</evidence>
<comment type="subcellular location">
    <subcellularLocation>
        <location evidence="1">Periplasm</location>
    </subcellularLocation>
</comment>
<reference evidence="10 11" key="1">
    <citation type="journal article" date="2020" name="Cell Host Microbe">
        <title>Functional and Genomic Variation between Human-Derived Isolates of Lachnospiraceae Reveals Inter- and Intra-Species Diversity.</title>
        <authorList>
            <person name="Sorbara M.T."/>
            <person name="Littmann E.R."/>
            <person name="Fontana E."/>
            <person name="Moody T.U."/>
            <person name="Kohout C.E."/>
            <person name="Gjonbalaj M."/>
            <person name="Eaton V."/>
            <person name="Seok R."/>
            <person name="Leiner I.M."/>
            <person name="Pamer E.G."/>
        </authorList>
    </citation>
    <scope>NUCLEOTIDE SEQUENCE [LARGE SCALE GENOMIC DNA]</scope>
    <source>
        <strain evidence="10 11">MSK.1.17</strain>
    </source>
</reference>
<keyword evidence="7" id="KW-0472">Membrane</keyword>
<dbReference type="Proteomes" id="UP000669239">
    <property type="component" value="Unassembled WGS sequence"/>
</dbReference>
<dbReference type="GO" id="GO:0016740">
    <property type="term" value="F:transferase activity"/>
    <property type="evidence" value="ECO:0007669"/>
    <property type="project" value="UniProtKB-KW"/>
</dbReference>
<keyword evidence="5" id="KW-0574">Periplasm</keyword>
<dbReference type="GO" id="GO:0042121">
    <property type="term" value="P:alginic acid biosynthetic process"/>
    <property type="evidence" value="ECO:0007669"/>
    <property type="project" value="UniProtKB-KW"/>
</dbReference>
<sequence>MNKRIKAYIFSGMFLAMLVLPRILFIPLKGYVDTKNYENRVYQEKPVLSIQGISQYPGLYDAYFNDHLAFKNPLVAFVKLADIRVFGEVSSDAVLMGKDGWMFYKLKGEMEDSLADYQGTNHYPQEQLERFAGFLRSADSHLGSRGIKFILYIVPNKEQVYSEYMPSSVKVVNEGSKADLLYAYLKEHTDADVFYPLGLFRQASQDWCQIYRKYDTHWNDMGAFLAARMVIADINHEKFGPESYMEYTIKDKGTFSGDLAAMLNLQDYYDDDPFLKVADYREDVTYAMDYQNQRETITRYISDAQDQERNVLMLRDSFGVHMAEYLAKEYPQVTLMDYRTEDCAASVRELKPDVVVVEVAERYTDYMFGLLESLGTMEWE</sequence>
<name>A0AAW5C183_9FIRM</name>
<evidence type="ECO:0000256" key="4">
    <source>
        <dbReference type="ARBA" id="ARBA00022729"/>
    </source>
</evidence>
<keyword evidence="6" id="KW-0016">Alginate biosynthesis</keyword>
<keyword evidence="7" id="KW-0812">Transmembrane</keyword>
<dbReference type="AlphaFoldDB" id="A0AAW5C183"/>
<reference evidence="10" key="2">
    <citation type="submission" date="2020-02" db="EMBL/GenBank/DDBJ databases">
        <authorList>
            <person name="Littmann E."/>
            <person name="Sorbara M."/>
        </authorList>
    </citation>
    <scope>NUCLEOTIDE SEQUENCE</scope>
    <source>
        <strain evidence="10">MSK.1.17</strain>
    </source>
</reference>
<evidence type="ECO:0000313" key="10">
    <source>
        <dbReference type="EMBL" id="NSJ51651.1"/>
    </source>
</evidence>
<evidence type="ECO:0000256" key="6">
    <source>
        <dbReference type="ARBA" id="ARBA00022841"/>
    </source>
</evidence>
<dbReference type="RefSeq" id="WP_165642892.1">
    <property type="nucleotide sequence ID" value="NZ_JAAITT010000045.1"/>
</dbReference>
<dbReference type="Proteomes" id="UP001299608">
    <property type="component" value="Unassembled WGS sequence"/>
</dbReference>
<comment type="pathway">
    <text evidence="2">Glycan biosynthesis; alginate biosynthesis.</text>
</comment>
<feature type="transmembrane region" description="Helical" evidence="7">
    <location>
        <begin position="7"/>
        <end position="28"/>
    </location>
</feature>
<evidence type="ECO:0000313" key="12">
    <source>
        <dbReference type="Proteomes" id="UP001299608"/>
    </source>
</evidence>
<evidence type="ECO:0000313" key="9">
    <source>
        <dbReference type="EMBL" id="MCG4746311.1"/>
    </source>
</evidence>
<gene>
    <name evidence="10" type="ORF">G5B36_23525</name>
    <name evidence="9" type="ORF">L0N08_12880</name>
</gene>
<dbReference type="GO" id="GO:0042597">
    <property type="term" value="C:periplasmic space"/>
    <property type="evidence" value="ECO:0007669"/>
    <property type="project" value="UniProtKB-SubCell"/>
</dbReference>
<evidence type="ECO:0000256" key="7">
    <source>
        <dbReference type="SAM" id="Phobius"/>
    </source>
</evidence>
<feature type="domain" description="AlgX/AlgJ SGNH hydrolase-like" evidence="8">
    <location>
        <begin position="94"/>
        <end position="267"/>
    </location>
</feature>